<proteinExistence type="predicted"/>
<organism evidence="1 2">
    <name type="scientific">Lecanicillium saksenae</name>
    <dbReference type="NCBI Taxonomy" id="468837"/>
    <lineage>
        <taxon>Eukaryota</taxon>
        <taxon>Fungi</taxon>
        <taxon>Dikarya</taxon>
        <taxon>Ascomycota</taxon>
        <taxon>Pezizomycotina</taxon>
        <taxon>Sordariomycetes</taxon>
        <taxon>Hypocreomycetidae</taxon>
        <taxon>Hypocreales</taxon>
        <taxon>Cordycipitaceae</taxon>
        <taxon>Lecanicillium</taxon>
    </lineage>
</organism>
<name>A0ACC1QY31_9HYPO</name>
<gene>
    <name evidence="1" type="ORF">NLG97_g3431</name>
</gene>
<protein>
    <submittedName>
        <fullName evidence="1">Uncharacterized protein</fullName>
    </submittedName>
</protein>
<comment type="caution">
    <text evidence="1">The sequence shown here is derived from an EMBL/GenBank/DDBJ whole genome shotgun (WGS) entry which is preliminary data.</text>
</comment>
<keyword evidence="2" id="KW-1185">Reference proteome</keyword>
<dbReference type="EMBL" id="JANAKD010000287">
    <property type="protein sequence ID" value="KAJ3495388.1"/>
    <property type="molecule type" value="Genomic_DNA"/>
</dbReference>
<sequence>MALILAAEFYVTKNGFLPESEPSSTFRNRYYQPWERIATELPALLKLRNYRSAVTKLPNLSTAYLHSKEEWRLAYSILAFLCHAYIWGGDEPLEDLPTQLAVPFLAVSTYVEIPPVLTCAAVNLWNYRLRGTDLCNPDHLEILHTFTGTDSESWFLRIGIAIEATGGKLMEHLIDAMEATTLQQYGPITNALWAMAGCLRDITTLLGRIHEKCDPSTFCHQIRPFYAGSRNMNGAGLPRGVFYHEGAGKGEWRQLPGGSNGQSSLLQLLDIVIGVGYCAKPKLFHLDTRQCTPGPHRRFLEYMANKGSIRELALQDIHTEEHSGLREAYTSAAEELTNFRSKHIQIVTRYVAMQLKQPWHKSTGSHALPQLLSSGLRDASPKGTTGSDVLGFLKDMRNETTTARII</sequence>
<evidence type="ECO:0000313" key="1">
    <source>
        <dbReference type="EMBL" id="KAJ3495388.1"/>
    </source>
</evidence>
<reference evidence="1" key="1">
    <citation type="submission" date="2022-07" db="EMBL/GenBank/DDBJ databases">
        <title>Genome Sequence of Lecanicillium saksenae.</title>
        <authorList>
            <person name="Buettner E."/>
        </authorList>
    </citation>
    <scope>NUCLEOTIDE SEQUENCE</scope>
    <source>
        <strain evidence="1">VT-O1</strain>
    </source>
</reference>
<evidence type="ECO:0000313" key="2">
    <source>
        <dbReference type="Proteomes" id="UP001148737"/>
    </source>
</evidence>
<accession>A0ACC1QY31</accession>
<dbReference type="Proteomes" id="UP001148737">
    <property type="component" value="Unassembled WGS sequence"/>
</dbReference>